<evidence type="ECO:0000256" key="6">
    <source>
        <dbReference type="ARBA" id="ARBA00023012"/>
    </source>
</evidence>
<gene>
    <name evidence="8" type="ORF">ACFQ14_06755</name>
</gene>
<evidence type="ECO:0000256" key="1">
    <source>
        <dbReference type="ARBA" id="ARBA00000085"/>
    </source>
</evidence>
<dbReference type="InterPro" id="IPR003594">
    <property type="entry name" value="HATPase_dom"/>
</dbReference>
<dbReference type="SUPFAM" id="SSF47384">
    <property type="entry name" value="Homodimeric domain of signal transducing histidine kinase"/>
    <property type="match status" value="1"/>
</dbReference>
<keyword evidence="5" id="KW-0418">Kinase</keyword>
<dbReference type="InterPro" id="IPR036097">
    <property type="entry name" value="HisK_dim/P_sf"/>
</dbReference>
<dbReference type="InterPro" id="IPR000014">
    <property type="entry name" value="PAS"/>
</dbReference>
<dbReference type="RefSeq" id="WP_377211934.1">
    <property type="nucleotide sequence ID" value="NZ_JBHTJV010000003.1"/>
</dbReference>
<dbReference type="GO" id="GO:0005524">
    <property type="term" value="F:ATP binding"/>
    <property type="evidence" value="ECO:0007669"/>
    <property type="project" value="UniProtKB-KW"/>
</dbReference>
<dbReference type="Pfam" id="PF02518">
    <property type="entry name" value="HATPase_c"/>
    <property type="match status" value="1"/>
</dbReference>
<evidence type="ECO:0000256" key="2">
    <source>
        <dbReference type="ARBA" id="ARBA00012438"/>
    </source>
</evidence>
<dbReference type="PROSITE" id="PS50109">
    <property type="entry name" value="HIS_KIN"/>
    <property type="match status" value="1"/>
</dbReference>
<dbReference type="InterPro" id="IPR004358">
    <property type="entry name" value="Sig_transdc_His_kin-like_C"/>
</dbReference>
<comment type="catalytic activity">
    <reaction evidence="1">
        <text>ATP + protein L-histidine = ADP + protein N-phospho-L-histidine.</text>
        <dbReference type="EC" id="2.7.13.3"/>
    </reaction>
</comment>
<evidence type="ECO:0000313" key="8">
    <source>
        <dbReference type="EMBL" id="MFD0916102.1"/>
    </source>
</evidence>
<dbReference type="PANTHER" id="PTHR45453">
    <property type="entry name" value="PHOSPHATE REGULON SENSOR PROTEIN PHOR"/>
    <property type="match status" value="1"/>
</dbReference>
<dbReference type="InterPro" id="IPR036890">
    <property type="entry name" value="HATPase_C_sf"/>
</dbReference>
<feature type="domain" description="Histidine kinase" evidence="7">
    <location>
        <begin position="119"/>
        <end position="344"/>
    </location>
</feature>
<dbReference type="InterPro" id="IPR003661">
    <property type="entry name" value="HisK_dim/P_dom"/>
</dbReference>
<dbReference type="SMART" id="SM00387">
    <property type="entry name" value="HATPase_c"/>
    <property type="match status" value="1"/>
</dbReference>
<keyword evidence="3" id="KW-0597">Phosphoprotein</keyword>
<evidence type="ECO:0000256" key="3">
    <source>
        <dbReference type="ARBA" id="ARBA00022553"/>
    </source>
</evidence>
<sequence>MPANRHQILSALDEPVLLIDTARTILFANEAAHALLGKGIDGTQLVRVVRHPEAIRCVSAVLSGQDRSMAQFHLEVPHRTAFRLTAVRLVDDEAAAALVLKDISPLLEAEQMRSDFVANVSHELRSPLTTLAGLIETLQGSARNDPKAQVRFLETMGREAARMDRLIDDLLSLSRVEAQERVRPTASVDLSAVITDVVASLQERGDFEGRDLNINLADNTATVLGDADQLTQVFQNLIENAAKYSKPEGTISIALERRDKALGFSTPVFIASVTDEGQGIAPEHLPRLTERFYRVDSGRSRQKGGTGLGLAIVKHILSRHRGRLIVSSEVGKGSKFSVLLPALKLPTAG</sequence>
<keyword evidence="8" id="KW-0547">Nucleotide-binding</keyword>
<dbReference type="InterPro" id="IPR005467">
    <property type="entry name" value="His_kinase_dom"/>
</dbReference>
<dbReference type="InterPro" id="IPR050351">
    <property type="entry name" value="BphY/WalK/GraS-like"/>
</dbReference>
<proteinExistence type="predicted"/>
<keyword evidence="6" id="KW-0902">Two-component regulatory system</keyword>
<evidence type="ECO:0000256" key="4">
    <source>
        <dbReference type="ARBA" id="ARBA00022679"/>
    </source>
</evidence>
<dbReference type="EC" id="2.7.13.3" evidence="2"/>
<dbReference type="Pfam" id="PF13188">
    <property type="entry name" value="PAS_8"/>
    <property type="match status" value="1"/>
</dbReference>
<keyword evidence="4" id="KW-0808">Transferase</keyword>
<dbReference type="EMBL" id="JBHTJV010000003">
    <property type="protein sequence ID" value="MFD0916102.1"/>
    <property type="molecule type" value="Genomic_DNA"/>
</dbReference>
<dbReference type="PRINTS" id="PR00344">
    <property type="entry name" value="BCTRLSENSOR"/>
</dbReference>
<organism evidence="8 9">
    <name type="scientific">Pseudahrensia aquimaris</name>
    <dbReference type="NCBI Taxonomy" id="744461"/>
    <lineage>
        <taxon>Bacteria</taxon>
        <taxon>Pseudomonadati</taxon>
        <taxon>Pseudomonadota</taxon>
        <taxon>Alphaproteobacteria</taxon>
        <taxon>Hyphomicrobiales</taxon>
        <taxon>Ahrensiaceae</taxon>
        <taxon>Pseudahrensia</taxon>
    </lineage>
</organism>
<dbReference type="Pfam" id="PF00512">
    <property type="entry name" value="HisKA"/>
    <property type="match status" value="1"/>
</dbReference>
<evidence type="ECO:0000256" key="5">
    <source>
        <dbReference type="ARBA" id="ARBA00022777"/>
    </source>
</evidence>
<dbReference type="PANTHER" id="PTHR45453:SF1">
    <property type="entry name" value="PHOSPHATE REGULON SENSOR PROTEIN PHOR"/>
    <property type="match status" value="1"/>
</dbReference>
<dbReference type="SUPFAM" id="SSF55874">
    <property type="entry name" value="ATPase domain of HSP90 chaperone/DNA topoisomerase II/histidine kinase"/>
    <property type="match status" value="1"/>
</dbReference>
<dbReference type="SMART" id="SM00388">
    <property type="entry name" value="HisKA"/>
    <property type="match status" value="1"/>
</dbReference>
<reference evidence="9" key="1">
    <citation type="journal article" date="2019" name="Int. J. Syst. Evol. Microbiol.">
        <title>The Global Catalogue of Microorganisms (GCM) 10K type strain sequencing project: providing services to taxonomists for standard genome sequencing and annotation.</title>
        <authorList>
            <consortium name="The Broad Institute Genomics Platform"/>
            <consortium name="The Broad Institute Genome Sequencing Center for Infectious Disease"/>
            <person name="Wu L."/>
            <person name="Ma J."/>
        </authorList>
    </citation>
    <scope>NUCLEOTIDE SEQUENCE [LARGE SCALE GENOMIC DNA]</scope>
    <source>
        <strain evidence="9">CCUG 60023</strain>
    </source>
</reference>
<evidence type="ECO:0000259" key="7">
    <source>
        <dbReference type="PROSITE" id="PS50109"/>
    </source>
</evidence>
<dbReference type="Gene3D" id="3.30.565.10">
    <property type="entry name" value="Histidine kinase-like ATPase, C-terminal domain"/>
    <property type="match status" value="1"/>
</dbReference>
<dbReference type="Proteomes" id="UP001597101">
    <property type="component" value="Unassembled WGS sequence"/>
</dbReference>
<name>A0ABW3FEU4_9HYPH</name>
<comment type="caution">
    <text evidence="8">The sequence shown here is derived from an EMBL/GenBank/DDBJ whole genome shotgun (WGS) entry which is preliminary data.</text>
</comment>
<protein>
    <recommendedName>
        <fullName evidence="2">histidine kinase</fullName>
        <ecNumber evidence="2">2.7.13.3</ecNumber>
    </recommendedName>
</protein>
<accession>A0ABW3FEU4</accession>
<dbReference type="Gene3D" id="3.30.450.20">
    <property type="entry name" value="PAS domain"/>
    <property type="match status" value="1"/>
</dbReference>
<keyword evidence="8" id="KW-0067">ATP-binding</keyword>
<keyword evidence="9" id="KW-1185">Reference proteome</keyword>
<evidence type="ECO:0000313" key="9">
    <source>
        <dbReference type="Proteomes" id="UP001597101"/>
    </source>
</evidence>
<dbReference type="CDD" id="cd00082">
    <property type="entry name" value="HisKA"/>
    <property type="match status" value="1"/>
</dbReference>
<dbReference type="Gene3D" id="1.10.287.130">
    <property type="match status" value="1"/>
</dbReference>